<accession>A0AAJ0EWK1</accession>
<comment type="caution">
    <text evidence="2">The sequence shown here is derived from an EMBL/GenBank/DDBJ whole genome shotgun (WGS) entry which is preliminary data.</text>
</comment>
<name>A0AAJ0EWK1_9PEZI</name>
<proteinExistence type="predicted"/>
<evidence type="ECO:0000313" key="3">
    <source>
        <dbReference type="Proteomes" id="UP001224890"/>
    </source>
</evidence>
<dbReference type="Proteomes" id="UP001224890">
    <property type="component" value="Unassembled WGS sequence"/>
</dbReference>
<organism evidence="2 3">
    <name type="scientific">Colletotrichum godetiae</name>
    <dbReference type="NCBI Taxonomy" id="1209918"/>
    <lineage>
        <taxon>Eukaryota</taxon>
        <taxon>Fungi</taxon>
        <taxon>Dikarya</taxon>
        <taxon>Ascomycota</taxon>
        <taxon>Pezizomycotina</taxon>
        <taxon>Sordariomycetes</taxon>
        <taxon>Hypocreomycetidae</taxon>
        <taxon>Glomerellales</taxon>
        <taxon>Glomerellaceae</taxon>
        <taxon>Colletotrichum</taxon>
        <taxon>Colletotrichum acutatum species complex</taxon>
    </lineage>
</organism>
<evidence type="ECO:0000313" key="2">
    <source>
        <dbReference type="EMBL" id="KAK1674305.1"/>
    </source>
</evidence>
<dbReference type="AlphaFoldDB" id="A0AAJ0EWK1"/>
<dbReference type="EMBL" id="JAHMHR010000026">
    <property type="protein sequence ID" value="KAK1674305.1"/>
    <property type="molecule type" value="Genomic_DNA"/>
</dbReference>
<protein>
    <submittedName>
        <fullName evidence="2">Uncharacterized protein</fullName>
    </submittedName>
</protein>
<keyword evidence="3" id="KW-1185">Reference proteome</keyword>
<dbReference type="RefSeq" id="XP_060428308.1">
    <property type="nucleotide sequence ID" value="XM_060565820.1"/>
</dbReference>
<feature type="region of interest" description="Disordered" evidence="1">
    <location>
        <begin position="48"/>
        <end position="76"/>
    </location>
</feature>
<gene>
    <name evidence="2" type="ORF">BDP55DRAFT_181512</name>
</gene>
<sequence length="130" mass="14813">MTRLVWFGHGRGFLVSTLPCFLWRVWARHRLTVSYTPTDTCERTLKSEFLSNPSDPRKRYRPCSVSRPDRASQPLHPAPRSCAVFFFRLQGLYRARPGPPSARPQPLPGCQGIIIELDGWSGMNNSPASW</sequence>
<evidence type="ECO:0000256" key="1">
    <source>
        <dbReference type="SAM" id="MobiDB-lite"/>
    </source>
</evidence>
<dbReference type="GeneID" id="85450346"/>
<reference evidence="2" key="1">
    <citation type="submission" date="2021-06" db="EMBL/GenBank/DDBJ databases">
        <title>Comparative genomics, transcriptomics and evolutionary studies reveal genomic signatures of adaptation to plant cell wall in hemibiotrophic fungi.</title>
        <authorList>
            <consortium name="DOE Joint Genome Institute"/>
            <person name="Baroncelli R."/>
            <person name="Diaz J.F."/>
            <person name="Benocci T."/>
            <person name="Peng M."/>
            <person name="Battaglia E."/>
            <person name="Haridas S."/>
            <person name="Andreopoulos W."/>
            <person name="Labutti K."/>
            <person name="Pangilinan J."/>
            <person name="Floch G.L."/>
            <person name="Makela M.R."/>
            <person name="Henrissat B."/>
            <person name="Grigoriev I.V."/>
            <person name="Crouch J.A."/>
            <person name="De Vries R.P."/>
            <person name="Sukno S.A."/>
            <person name="Thon M.R."/>
        </authorList>
    </citation>
    <scope>NUCLEOTIDE SEQUENCE</scope>
    <source>
        <strain evidence="2">CBS 193.32</strain>
    </source>
</reference>